<evidence type="ECO:0008006" key="4">
    <source>
        <dbReference type="Google" id="ProtNLM"/>
    </source>
</evidence>
<accession>B9XT08</accession>
<protein>
    <recommendedName>
        <fullName evidence="4">Intracellular proteinase inhibitor BsuPI domain-containing protein</fullName>
    </recommendedName>
</protein>
<comment type="caution">
    <text evidence="2">The sequence shown here is derived from an EMBL/GenBank/DDBJ whole genome shotgun (WGS) entry which is preliminary data.</text>
</comment>
<dbReference type="Proteomes" id="UP000003688">
    <property type="component" value="Unassembled WGS sequence"/>
</dbReference>
<evidence type="ECO:0000313" key="3">
    <source>
        <dbReference type="Proteomes" id="UP000003688"/>
    </source>
</evidence>
<gene>
    <name evidence="2" type="ORF">Cflav_PD0053</name>
</gene>
<keyword evidence="1" id="KW-0732">Signal</keyword>
<evidence type="ECO:0000313" key="2">
    <source>
        <dbReference type="EMBL" id="EEF57018.1"/>
    </source>
</evidence>
<keyword evidence="3" id="KW-1185">Reference proteome</keyword>
<sequence precursor="true">MKRILAVVVLGCVMVAGGTSYAEGLAVDVVPTVNREEAWVYVSGEVNRRFYVVVSNVSDRPQRVYEDWNSWGYFSLSFEVRTAQGKVVKITRSERDWSKNFASTYTIPAGGHYVLPVQWSTNEWQNLNLISGAEQQPVRLKAVFEIPEAETNTYRVWTGRVESVPREVRVNK</sequence>
<proteinExistence type="predicted"/>
<feature type="chain" id="PRO_5002893217" description="Intracellular proteinase inhibitor BsuPI domain-containing protein" evidence="1">
    <location>
        <begin position="23"/>
        <end position="172"/>
    </location>
</feature>
<feature type="signal peptide" evidence="1">
    <location>
        <begin position="1"/>
        <end position="22"/>
    </location>
</feature>
<evidence type="ECO:0000256" key="1">
    <source>
        <dbReference type="SAM" id="SignalP"/>
    </source>
</evidence>
<name>B9XT08_PEDPL</name>
<reference evidence="2 3" key="1">
    <citation type="journal article" date="2011" name="J. Bacteriol.">
        <title>Genome sequence of 'Pedosphaera parvula' Ellin514, an aerobic Verrucomicrobial isolate from pasture soil.</title>
        <authorList>
            <person name="Kant R."/>
            <person name="van Passel M.W."/>
            <person name="Sangwan P."/>
            <person name="Palva A."/>
            <person name="Lucas S."/>
            <person name="Copeland A."/>
            <person name="Lapidus A."/>
            <person name="Glavina Del Rio T."/>
            <person name="Dalin E."/>
            <person name="Tice H."/>
            <person name="Bruce D."/>
            <person name="Goodwin L."/>
            <person name="Pitluck S."/>
            <person name="Chertkov O."/>
            <person name="Larimer F.W."/>
            <person name="Land M.L."/>
            <person name="Hauser L."/>
            <person name="Brettin T.S."/>
            <person name="Detter J.C."/>
            <person name="Han S."/>
            <person name="de Vos W.M."/>
            <person name="Janssen P.H."/>
            <person name="Smidt H."/>
        </authorList>
    </citation>
    <scope>NUCLEOTIDE SEQUENCE [LARGE SCALE GENOMIC DNA]</scope>
    <source>
        <strain evidence="2 3">Ellin514</strain>
    </source>
</reference>
<organism evidence="2 3">
    <name type="scientific">Pedosphaera parvula (strain Ellin514)</name>
    <dbReference type="NCBI Taxonomy" id="320771"/>
    <lineage>
        <taxon>Bacteria</taxon>
        <taxon>Pseudomonadati</taxon>
        <taxon>Verrucomicrobiota</taxon>
        <taxon>Pedosphaerae</taxon>
        <taxon>Pedosphaerales</taxon>
        <taxon>Pedosphaeraceae</taxon>
        <taxon>Pedosphaera</taxon>
    </lineage>
</organism>
<dbReference type="AlphaFoldDB" id="B9XT08"/>
<dbReference type="EMBL" id="ABOX02000092">
    <property type="protein sequence ID" value="EEF57018.1"/>
    <property type="molecule type" value="Genomic_DNA"/>
</dbReference>
<dbReference type="OrthoDB" id="335676at2"/>
<dbReference type="RefSeq" id="WP_007418941.1">
    <property type="nucleotide sequence ID" value="NZ_ABOX02000092.1"/>
</dbReference>